<dbReference type="InterPro" id="IPR017871">
    <property type="entry name" value="ABC_transporter-like_CS"/>
</dbReference>
<reference evidence="5" key="2">
    <citation type="journal article" date="2021" name="PeerJ">
        <title>Extensive microbial diversity within the chicken gut microbiome revealed by metagenomics and culture.</title>
        <authorList>
            <person name="Gilroy R."/>
            <person name="Ravi A."/>
            <person name="Getino M."/>
            <person name="Pursley I."/>
            <person name="Horton D.L."/>
            <person name="Alikhan N.F."/>
            <person name="Baker D."/>
            <person name="Gharbi K."/>
            <person name="Hall N."/>
            <person name="Watson M."/>
            <person name="Adriaenssens E.M."/>
            <person name="Foster-Nyarko E."/>
            <person name="Jarju S."/>
            <person name="Secka A."/>
            <person name="Antonio M."/>
            <person name="Oren A."/>
            <person name="Chaudhuri R.R."/>
            <person name="La Ragione R."/>
            <person name="Hildebrand F."/>
            <person name="Pallen M.J."/>
        </authorList>
    </citation>
    <scope>NUCLEOTIDE SEQUENCE</scope>
    <source>
        <strain evidence="5">CHK195-11698</strain>
    </source>
</reference>
<organism evidence="5 6">
    <name type="scientific">Candidatus Fimiplasma intestinipullorum</name>
    <dbReference type="NCBI Taxonomy" id="2840825"/>
    <lineage>
        <taxon>Bacteria</taxon>
        <taxon>Bacillati</taxon>
        <taxon>Bacillota</taxon>
        <taxon>Clostridia</taxon>
        <taxon>Eubacteriales</taxon>
        <taxon>Candidatus Fimiplasma</taxon>
    </lineage>
</organism>
<comment type="caution">
    <text evidence="5">The sequence shown here is derived from an EMBL/GenBank/DDBJ whole genome shotgun (WGS) entry which is preliminary data.</text>
</comment>
<gene>
    <name evidence="5" type="ORF">IAD15_06750</name>
</gene>
<dbReference type="PROSITE" id="PS00211">
    <property type="entry name" value="ABC_TRANSPORTER_1"/>
    <property type="match status" value="1"/>
</dbReference>
<dbReference type="InterPro" id="IPR015854">
    <property type="entry name" value="ABC_transpr_LolD-like"/>
</dbReference>
<dbReference type="Gene3D" id="3.40.50.300">
    <property type="entry name" value="P-loop containing nucleotide triphosphate hydrolases"/>
    <property type="match status" value="1"/>
</dbReference>
<dbReference type="InterPro" id="IPR003439">
    <property type="entry name" value="ABC_transporter-like_ATP-bd"/>
</dbReference>
<dbReference type="SMART" id="SM00382">
    <property type="entry name" value="AAA"/>
    <property type="match status" value="1"/>
</dbReference>
<keyword evidence="2 5" id="KW-0067">ATP-binding</keyword>
<keyword evidence="1" id="KW-0547">Nucleotide-binding</keyword>
<feature type="transmembrane region" description="Helical" evidence="3">
    <location>
        <begin position="532"/>
        <end position="554"/>
    </location>
</feature>
<sequence length="597" mass="67937">MIELKKVKLPLRQPVISREPIVFYEGELACLVGPSGSGKTTFLYLLGLLDETVDCIYRLNGRRIHLKSEQAKARVRRFQIGYVFQDHQLIEHLNVSENLRLSARLASQSLSDDEISQWLERMQLKGLSGKEKLDTLSGGQRQRVAIAAALVKRPVLLILDEPTSALDSSNARHLVALLKQLAREEKIMIVAATHAEVVKEAADRIYGIEDHEIRCLRQKEPEQLREERACHRYPQFSLPGYVWTYFRKNWKSKTLLSLLCGLVIAVFLVSTVVADQIVGQQEDMMTQLSNTEIILTNDLAGQRYQKDAPVLSQEDVDYLESLNYVAEILPFSIQTTSLDGMTETVEIQPYTMRMNEAQFADEEGIYISYALHERLGSVSSIEVDGERLEIAGYLDSVHTNRYGQFEFVIYLPKSLFAERYPATSTSSMYLIYADKYSAVYQLRTQIQSHFQNSYVNCEYVAVDEIRTSIEATANYMRITSIALYLIVLLMLMIIYSRYIVNREGEFCLLRANGLTKKAIFQLVVWDIFFQSLFFFLASVIDVLLTSIVLIQLGILGSFEILPLLGIGYVTSLGILILPSVISLVKVNQFTPAAYFRR</sequence>
<reference evidence="5" key="1">
    <citation type="submission" date="2020-10" db="EMBL/GenBank/DDBJ databases">
        <authorList>
            <person name="Gilroy R."/>
        </authorList>
    </citation>
    <scope>NUCLEOTIDE SEQUENCE</scope>
    <source>
        <strain evidence="5">CHK195-11698</strain>
    </source>
</reference>
<keyword evidence="3" id="KW-0472">Membrane</keyword>
<feature type="transmembrane region" description="Helical" evidence="3">
    <location>
        <begin position="560"/>
        <end position="584"/>
    </location>
</feature>
<dbReference type="SUPFAM" id="SSF52540">
    <property type="entry name" value="P-loop containing nucleoside triphosphate hydrolases"/>
    <property type="match status" value="1"/>
</dbReference>
<dbReference type="AlphaFoldDB" id="A0A9D1L1A3"/>
<evidence type="ECO:0000313" key="6">
    <source>
        <dbReference type="Proteomes" id="UP000824175"/>
    </source>
</evidence>
<dbReference type="GO" id="GO:0016887">
    <property type="term" value="F:ATP hydrolysis activity"/>
    <property type="evidence" value="ECO:0007669"/>
    <property type="project" value="InterPro"/>
</dbReference>
<evidence type="ECO:0000313" key="5">
    <source>
        <dbReference type="EMBL" id="HIU13752.1"/>
    </source>
</evidence>
<keyword evidence="3" id="KW-0812">Transmembrane</keyword>
<dbReference type="Proteomes" id="UP000824175">
    <property type="component" value="Unassembled WGS sequence"/>
</dbReference>
<dbReference type="GO" id="GO:0005886">
    <property type="term" value="C:plasma membrane"/>
    <property type="evidence" value="ECO:0007669"/>
    <property type="project" value="TreeGrafter"/>
</dbReference>
<feature type="transmembrane region" description="Helical" evidence="3">
    <location>
        <begin position="255"/>
        <end position="274"/>
    </location>
</feature>
<evidence type="ECO:0000259" key="4">
    <source>
        <dbReference type="PROSITE" id="PS50893"/>
    </source>
</evidence>
<dbReference type="GO" id="GO:0005524">
    <property type="term" value="F:ATP binding"/>
    <property type="evidence" value="ECO:0007669"/>
    <property type="project" value="UniProtKB-KW"/>
</dbReference>
<protein>
    <submittedName>
        <fullName evidence="5">ATP-binding cassette domain-containing protein</fullName>
    </submittedName>
</protein>
<dbReference type="EMBL" id="DVMJ01000055">
    <property type="protein sequence ID" value="HIU13752.1"/>
    <property type="molecule type" value="Genomic_DNA"/>
</dbReference>
<evidence type="ECO:0000256" key="2">
    <source>
        <dbReference type="ARBA" id="ARBA00022840"/>
    </source>
</evidence>
<dbReference type="Pfam" id="PF00005">
    <property type="entry name" value="ABC_tran"/>
    <property type="match status" value="1"/>
</dbReference>
<name>A0A9D1L1A3_9FIRM</name>
<feature type="transmembrane region" description="Helical" evidence="3">
    <location>
        <begin position="481"/>
        <end position="500"/>
    </location>
</feature>
<dbReference type="PANTHER" id="PTHR24220:SF659">
    <property type="entry name" value="TRANSPORTER, PUTATIVE-RELATED"/>
    <property type="match status" value="1"/>
</dbReference>
<evidence type="ECO:0000256" key="3">
    <source>
        <dbReference type="SAM" id="Phobius"/>
    </source>
</evidence>
<evidence type="ECO:0000256" key="1">
    <source>
        <dbReference type="ARBA" id="ARBA00022741"/>
    </source>
</evidence>
<feature type="domain" description="ABC transporter" evidence="4">
    <location>
        <begin position="1"/>
        <end position="237"/>
    </location>
</feature>
<keyword evidence="3" id="KW-1133">Transmembrane helix</keyword>
<dbReference type="InterPro" id="IPR027417">
    <property type="entry name" value="P-loop_NTPase"/>
</dbReference>
<dbReference type="PANTHER" id="PTHR24220">
    <property type="entry name" value="IMPORT ATP-BINDING PROTEIN"/>
    <property type="match status" value="1"/>
</dbReference>
<proteinExistence type="predicted"/>
<dbReference type="GO" id="GO:0022857">
    <property type="term" value="F:transmembrane transporter activity"/>
    <property type="evidence" value="ECO:0007669"/>
    <property type="project" value="TreeGrafter"/>
</dbReference>
<dbReference type="PROSITE" id="PS50893">
    <property type="entry name" value="ABC_TRANSPORTER_2"/>
    <property type="match status" value="1"/>
</dbReference>
<accession>A0A9D1L1A3</accession>
<dbReference type="InterPro" id="IPR003593">
    <property type="entry name" value="AAA+_ATPase"/>
</dbReference>